<dbReference type="Gene3D" id="3.30.559.30">
    <property type="entry name" value="Nonribosomal peptide synthetase, condensation domain"/>
    <property type="match status" value="3"/>
</dbReference>
<dbReference type="Gene3D" id="2.30.38.10">
    <property type="entry name" value="Luciferase, Domain 3"/>
    <property type="match status" value="1"/>
</dbReference>
<sequence length="1659" mass="177436">MREDYTSAVDPMRDRLVVSSILQVGEAHYLWYGRAHHVALDGYAAMTMVNRMAALYTAAAEGREPEPNPTADLRALYELDCRYRASRRFEADRTYWAERLEGLAECSSLADRHAPPVACDALVTASLAEDTVARLMDSDSRVSGTPAAVIIAGFAFYLARMTGRQDVRVDVPVSARTTAVLRRSGGMLVNVAPLRIAVRPGDTVGDLVERVHLELMGALRHQRGNLDEILRDAGVGAESRRTAGPMVNVMLFHQEITFGSVTGEFHVLTSGPVEDLLVNVYQSGTPAKTFVEFRGNPDRYRDGELRSHHAVFLGVIEEFVAAGPDTPIVTIHRDSARDGERRLEAARHLDYWRSTLSGMPGLLELPTDRRRPKQRSPRSDTLRFALGAGLHRRLQKCAREHDSTIFTTMHAGLAVLLAKLSGTEDIAVGAPVSRPGETAVDDGASNFLDAVVLRTEVDPTDSFANLVGQAKQCELGAFTHAQVPFERVLEALAPARSTAYPPLFQVVLGLHGTPQFAVSGVSVAAPSSCCPAHCDLQLTVSESFADSGRPSGMSVDLTFAIDLFDPPTMKAFADRLVRVLEHGAADPSVRIGDIDVLSPVERAQLAPVSGVAALPAATLPELLAAGAADPNGIAVVCGDRRCTYGELDSWSNRVARWLIGRGVGPESRVALGLPRSIESVLAVWAVTKTGAAFVPVDPGFPSARLEHMLSDSGAVLGLTIADASGALPGTVPWLVLDDEAVEAEAAGSPAVPVTDEDRTAPLEIDHPAYVVYTSGSTGVPKGVVVPHRGLVDLVAEQRERFGADPDARILHFASPSFDASVFELVWAFGSGGQLVITPPTVYGGNELAALLDRDGVTHAVLTPSALASIDPEGRESLRCLVVAGEACSPELVARWAPGRAIFNAYGPTESTIMANLGAVTVAGEPVTIGGPIRGFEELVLDGRLRPVPMGVAGELYLAGPGLARGYGNRAGLSASRFVANPFGTPGQRMYRTGDVVRWRHDQDGSLELEYMGRSDFQVKVRGFRIELGEIDAALTAHPCVGFAVTVGRSGPSGSTILVSYVLPSGDEKPDGAELTAQIRAFLPEYMVPAAIMVLNEVPLTPVGKLDRAALPEPHFGPASTGIRPPRTSTEKAVARVFSEVLAVDHVGIDANFFDLGGNSLIATRVVARINSALDASIGVRDLFEVPTADALAARIDSMDARPSARPALTAGTRPDRVPVSLSQQRMWLVNQLDTSSPAYNIPIALRLSGELNTDALGAALADVVDRHETLRTVYPGSADGPHQVLVPTEQVLPDLSPVAVSDGTALRAHIAQLATAGFDVTEEVPMRTGMFRIGPDQHLLVIVVHHIAADGSSMAPLARDVMVAYSARVDGRAPGWAPPAVHYADYTMWQRRVLGNESDPDSPAATELAFWRRTLSGMPASMELPTDRPRPVRRSLRGKNVGFEIEAGLHLRLQNLAREHDSTMFMIMHAALAVLLSRLSGSADIAVGTPVAGRGEVALDDLVGMFVNTVVLRTPVAPGCSFADLLGQVRECDLSAFAHAQIPFERVVEAVDPVRSTAYSPLFQIMLEFQNTESPSLMLPGLTVEPFDFDLDVARYDLHLSLAEEFDTGDGAPIGMPASFSFAADIFDPDTAQSFAHRLIRILEEVTATPSIRVGDIGV</sequence>
<dbReference type="GO" id="GO:0005737">
    <property type="term" value="C:cytoplasm"/>
    <property type="evidence" value="ECO:0007669"/>
    <property type="project" value="TreeGrafter"/>
</dbReference>
<gene>
    <name evidence="5" type="ORF">RW1_078_00010</name>
</gene>
<dbReference type="PANTHER" id="PTHR45527:SF1">
    <property type="entry name" value="FATTY ACID SYNTHASE"/>
    <property type="match status" value="1"/>
</dbReference>
<dbReference type="Proteomes" id="UP000019491">
    <property type="component" value="Unassembled WGS sequence"/>
</dbReference>
<dbReference type="Gene3D" id="1.10.1200.10">
    <property type="entry name" value="ACP-like"/>
    <property type="match status" value="1"/>
</dbReference>
<dbReference type="GO" id="GO:0072330">
    <property type="term" value="P:monocarboxylic acid biosynthetic process"/>
    <property type="evidence" value="ECO:0007669"/>
    <property type="project" value="UniProtKB-ARBA"/>
</dbReference>
<dbReference type="InterPro" id="IPR020806">
    <property type="entry name" value="PKS_PP-bd"/>
</dbReference>
<dbReference type="FunFam" id="1.10.1200.10:FF:000016">
    <property type="entry name" value="Non-ribosomal peptide synthase"/>
    <property type="match status" value="1"/>
</dbReference>
<comment type="caution">
    <text evidence="5">The sequence shown here is derived from an EMBL/GenBank/DDBJ whole genome shotgun (WGS) entry which is preliminary data.</text>
</comment>
<dbReference type="GO" id="GO:0003824">
    <property type="term" value="F:catalytic activity"/>
    <property type="evidence" value="ECO:0007669"/>
    <property type="project" value="InterPro"/>
</dbReference>
<dbReference type="SUPFAM" id="SSF47336">
    <property type="entry name" value="ACP-like"/>
    <property type="match status" value="1"/>
</dbReference>
<protein>
    <submittedName>
        <fullName evidence="5">Putative non-ribosomal peptide synthetase</fullName>
    </submittedName>
</protein>
<dbReference type="GO" id="GO:0043041">
    <property type="term" value="P:amino acid activation for nonribosomal peptide biosynthetic process"/>
    <property type="evidence" value="ECO:0007669"/>
    <property type="project" value="TreeGrafter"/>
</dbReference>
<dbReference type="SMART" id="SM00823">
    <property type="entry name" value="PKS_PP"/>
    <property type="match status" value="1"/>
</dbReference>
<organism evidence="5 6">
    <name type="scientific">Rhodococcus wratislaviensis NBRC 100605</name>
    <dbReference type="NCBI Taxonomy" id="1219028"/>
    <lineage>
        <taxon>Bacteria</taxon>
        <taxon>Bacillati</taxon>
        <taxon>Actinomycetota</taxon>
        <taxon>Actinomycetes</taxon>
        <taxon>Mycobacteriales</taxon>
        <taxon>Nocardiaceae</taxon>
        <taxon>Rhodococcus</taxon>
    </lineage>
</organism>
<dbReference type="InterPro" id="IPR045851">
    <property type="entry name" value="AMP-bd_C_sf"/>
</dbReference>
<keyword evidence="3" id="KW-0597">Phosphoprotein</keyword>
<keyword evidence="6" id="KW-1185">Reference proteome</keyword>
<proteinExistence type="predicted"/>
<dbReference type="InterPro" id="IPR000873">
    <property type="entry name" value="AMP-dep_synth/lig_dom"/>
</dbReference>
<dbReference type="InterPro" id="IPR036736">
    <property type="entry name" value="ACP-like_sf"/>
</dbReference>
<evidence type="ECO:0000313" key="6">
    <source>
        <dbReference type="Proteomes" id="UP000019491"/>
    </source>
</evidence>
<dbReference type="InterPro" id="IPR010071">
    <property type="entry name" value="AA_adenyl_dom"/>
</dbReference>
<dbReference type="InterPro" id="IPR020845">
    <property type="entry name" value="AMP-binding_CS"/>
</dbReference>
<accession>X0Q037</accession>
<dbReference type="PROSITE" id="PS00455">
    <property type="entry name" value="AMP_BINDING"/>
    <property type="match status" value="1"/>
</dbReference>
<evidence type="ECO:0000256" key="3">
    <source>
        <dbReference type="ARBA" id="ARBA00022553"/>
    </source>
</evidence>
<dbReference type="UniPathway" id="UPA00011"/>
<dbReference type="EMBL" id="BAWF01000078">
    <property type="protein sequence ID" value="GAF49354.1"/>
    <property type="molecule type" value="Genomic_DNA"/>
</dbReference>
<dbReference type="Gene3D" id="3.30.300.30">
    <property type="match status" value="1"/>
</dbReference>
<dbReference type="PROSITE" id="PS00012">
    <property type="entry name" value="PHOSPHOPANTETHEINE"/>
    <property type="match status" value="1"/>
</dbReference>
<dbReference type="NCBIfam" id="TIGR01733">
    <property type="entry name" value="AA-adenyl-dom"/>
    <property type="match status" value="1"/>
</dbReference>
<dbReference type="PANTHER" id="PTHR45527">
    <property type="entry name" value="NONRIBOSOMAL PEPTIDE SYNTHETASE"/>
    <property type="match status" value="1"/>
</dbReference>
<dbReference type="Gene3D" id="3.40.50.980">
    <property type="match status" value="2"/>
</dbReference>
<dbReference type="Pfam" id="PF00550">
    <property type="entry name" value="PP-binding"/>
    <property type="match status" value="1"/>
</dbReference>
<evidence type="ECO:0000256" key="1">
    <source>
        <dbReference type="ARBA" id="ARBA00001957"/>
    </source>
</evidence>
<dbReference type="SUPFAM" id="SSF52777">
    <property type="entry name" value="CoA-dependent acyltransferases"/>
    <property type="match status" value="5"/>
</dbReference>
<dbReference type="GO" id="GO:0044550">
    <property type="term" value="P:secondary metabolite biosynthetic process"/>
    <property type="evidence" value="ECO:0007669"/>
    <property type="project" value="TreeGrafter"/>
</dbReference>
<dbReference type="Gene3D" id="3.30.559.10">
    <property type="entry name" value="Chloramphenicol acetyltransferase-like domain"/>
    <property type="match status" value="2"/>
</dbReference>
<dbReference type="PROSITE" id="PS50075">
    <property type="entry name" value="CARRIER"/>
    <property type="match status" value="1"/>
</dbReference>
<comment type="cofactor">
    <cofactor evidence="1">
        <name>pantetheine 4'-phosphate</name>
        <dbReference type="ChEBI" id="CHEBI:47942"/>
    </cofactor>
</comment>
<dbReference type="InterPro" id="IPR009081">
    <property type="entry name" value="PP-bd_ACP"/>
</dbReference>
<evidence type="ECO:0000256" key="2">
    <source>
        <dbReference type="ARBA" id="ARBA00022450"/>
    </source>
</evidence>
<dbReference type="GO" id="GO:0008610">
    <property type="term" value="P:lipid biosynthetic process"/>
    <property type="evidence" value="ECO:0007669"/>
    <property type="project" value="UniProtKB-ARBA"/>
</dbReference>
<dbReference type="SUPFAM" id="SSF56801">
    <property type="entry name" value="Acetyl-CoA synthetase-like"/>
    <property type="match status" value="1"/>
</dbReference>
<dbReference type="Pfam" id="PF00501">
    <property type="entry name" value="AMP-binding"/>
    <property type="match status" value="1"/>
</dbReference>
<dbReference type="InterPro" id="IPR006162">
    <property type="entry name" value="Ppantetheine_attach_site"/>
</dbReference>
<dbReference type="InterPro" id="IPR001242">
    <property type="entry name" value="Condensation_dom"/>
</dbReference>
<evidence type="ECO:0000313" key="5">
    <source>
        <dbReference type="EMBL" id="GAF49354.1"/>
    </source>
</evidence>
<dbReference type="GO" id="GO:0031177">
    <property type="term" value="F:phosphopantetheine binding"/>
    <property type="evidence" value="ECO:0007669"/>
    <property type="project" value="InterPro"/>
</dbReference>
<feature type="domain" description="Carrier" evidence="4">
    <location>
        <begin position="1124"/>
        <end position="1199"/>
    </location>
</feature>
<dbReference type="InterPro" id="IPR023213">
    <property type="entry name" value="CAT-like_dom_sf"/>
</dbReference>
<dbReference type="InterPro" id="IPR025110">
    <property type="entry name" value="AMP-bd_C"/>
</dbReference>
<keyword evidence="2" id="KW-0596">Phosphopantetheine</keyword>
<dbReference type="CDD" id="cd19540">
    <property type="entry name" value="LCL_NRPS-like"/>
    <property type="match status" value="1"/>
</dbReference>
<feature type="non-terminal residue" evidence="5">
    <location>
        <position position="1659"/>
    </location>
</feature>
<reference evidence="5 6" key="1">
    <citation type="submission" date="2014-02" db="EMBL/GenBank/DDBJ databases">
        <title>Whole genome shotgun sequence of Rhodococcus wratislaviensis NBRC 100605.</title>
        <authorList>
            <person name="Hosoyama A."/>
            <person name="Tsuchikane K."/>
            <person name="Yoshida I."/>
            <person name="Ohji S."/>
            <person name="Ichikawa N."/>
            <person name="Yamazoe A."/>
            <person name="Fujita N."/>
        </authorList>
    </citation>
    <scope>NUCLEOTIDE SEQUENCE [LARGE SCALE GENOMIC DNA]</scope>
    <source>
        <strain evidence="5 6">NBRC 100605</strain>
    </source>
</reference>
<evidence type="ECO:0000259" key="4">
    <source>
        <dbReference type="PROSITE" id="PS50075"/>
    </source>
</evidence>
<dbReference type="Pfam" id="PF00668">
    <property type="entry name" value="Condensation"/>
    <property type="match status" value="3"/>
</dbReference>
<name>X0Q037_RHOWR</name>
<dbReference type="Pfam" id="PF13193">
    <property type="entry name" value="AMP-binding_C"/>
    <property type="match status" value="1"/>
</dbReference>